<organism evidence="2 3">
    <name type="scientific">Ophiobolus disseminans</name>
    <dbReference type="NCBI Taxonomy" id="1469910"/>
    <lineage>
        <taxon>Eukaryota</taxon>
        <taxon>Fungi</taxon>
        <taxon>Dikarya</taxon>
        <taxon>Ascomycota</taxon>
        <taxon>Pezizomycotina</taxon>
        <taxon>Dothideomycetes</taxon>
        <taxon>Pleosporomycetidae</taxon>
        <taxon>Pleosporales</taxon>
        <taxon>Pleosporineae</taxon>
        <taxon>Phaeosphaeriaceae</taxon>
        <taxon>Ophiobolus</taxon>
    </lineage>
</organism>
<feature type="compositionally biased region" description="Basic and acidic residues" evidence="1">
    <location>
        <begin position="59"/>
        <end position="70"/>
    </location>
</feature>
<dbReference type="OrthoDB" id="239865at2759"/>
<reference evidence="2" key="1">
    <citation type="journal article" date="2020" name="Stud. Mycol.">
        <title>101 Dothideomycetes genomes: a test case for predicting lifestyles and emergence of pathogens.</title>
        <authorList>
            <person name="Haridas S."/>
            <person name="Albert R."/>
            <person name="Binder M."/>
            <person name="Bloem J."/>
            <person name="Labutti K."/>
            <person name="Salamov A."/>
            <person name="Andreopoulos B."/>
            <person name="Baker S."/>
            <person name="Barry K."/>
            <person name="Bills G."/>
            <person name="Bluhm B."/>
            <person name="Cannon C."/>
            <person name="Castanera R."/>
            <person name="Culley D."/>
            <person name="Daum C."/>
            <person name="Ezra D."/>
            <person name="Gonzalez J."/>
            <person name="Henrissat B."/>
            <person name="Kuo A."/>
            <person name="Liang C."/>
            <person name="Lipzen A."/>
            <person name="Lutzoni F."/>
            <person name="Magnuson J."/>
            <person name="Mondo S."/>
            <person name="Nolan M."/>
            <person name="Ohm R."/>
            <person name="Pangilinan J."/>
            <person name="Park H.-J."/>
            <person name="Ramirez L."/>
            <person name="Alfaro M."/>
            <person name="Sun H."/>
            <person name="Tritt A."/>
            <person name="Yoshinaga Y."/>
            <person name="Zwiers L.-H."/>
            <person name="Turgeon B."/>
            <person name="Goodwin S."/>
            <person name="Spatafora J."/>
            <person name="Crous P."/>
            <person name="Grigoriev I."/>
        </authorList>
    </citation>
    <scope>NUCLEOTIDE SEQUENCE</scope>
    <source>
        <strain evidence="2">CBS 113818</strain>
    </source>
</reference>
<dbReference type="AlphaFoldDB" id="A0A6A7AI09"/>
<feature type="compositionally biased region" description="Basic and acidic residues" evidence="1">
    <location>
        <begin position="38"/>
        <end position="51"/>
    </location>
</feature>
<evidence type="ECO:0000313" key="3">
    <source>
        <dbReference type="Proteomes" id="UP000799424"/>
    </source>
</evidence>
<proteinExistence type="predicted"/>
<dbReference type="SUPFAM" id="SSF50978">
    <property type="entry name" value="WD40 repeat-like"/>
    <property type="match status" value="1"/>
</dbReference>
<evidence type="ECO:0000313" key="2">
    <source>
        <dbReference type="EMBL" id="KAF2832866.1"/>
    </source>
</evidence>
<dbReference type="InterPro" id="IPR036322">
    <property type="entry name" value="WD40_repeat_dom_sf"/>
</dbReference>
<dbReference type="EMBL" id="MU006216">
    <property type="protein sequence ID" value="KAF2832866.1"/>
    <property type="molecule type" value="Genomic_DNA"/>
</dbReference>
<name>A0A6A7AI09_9PLEO</name>
<dbReference type="PANTHER" id="PTHR13211:SF0">
    <property type="entry name" value="TELOMERASE CAJAL BODY PROTEIN 1"/>
    <property type="match status" value="1"/>
</dbReference>
<accession>A0A6A7AI09</accession>
<protein>
    <submittedName>
        <fullName evidence="2">WD40 repeat-like protein</fullName>
    </submittedName>
</protein>
<dbReference type="Proteomes" id="UP000799424">
    <property type="component" value="Unassembled WGS sequence"/>
</dbReference>
<dbReference type="InterPro" id="IPR015943">
    <property type="entry name" value="WD40/YVTN_repeat-like_dom_sf"/>
</dbReference>
<sequence>MSSSGLKVRCLASTTVSERIRQEQDLERENEPNDEEVDQRRGVERAERDGESITLVHGDSLRKDGRESQDNRAPSKSPSPSNSEQHFESSSSSDSETSNSAASLAGSSPKSSKSHTSCVQEAQLSPDGTCVFTSDYNRSFSVYPIDSTLHTEASARALKPYAHFTSSDPIWAFAANPLFNINDANSTHVLVSRRDKYITLHNALWDLSNPNSDQSSTPINTPVDIARPIAFYKLINPQNEALTVPLSLTYSYTGTHFFAGARNTIHIFDLTDPSGPIHTIPTIPSVRSKLKGGGRGFKGAISALTLSPPTPTSSNGLLAAGARTRHVGIYDPFNGTEITTFSLPGTLDGKRVYNANMQHVIGDGVSSLKYSPCGTYLYVAERTSDVLLIYDVRNFSLALGYCAGRQALTKQKLGFDVWNAGTSPYDIEGTAHELWAGGTDGMVRVWRDPYVKEGAVEADEVFRVGDGGAAVVGTMVHASGGLAVAACGRIGVGDDGVEGRRRGGGNLPRFKEWGSVDVLGLS</sequence>
<evidence type="ECO:0000256" key="1">
    <source>
        <dbReference type="SAM" id="MobiDB-lite"/>
    </source>
</evidence>
<keyword evidence="3" id="KW-1185">Reference proteome</keyword>
<dbReference type="InterPro" id="IPR051150">
    <property type="entry name" value="SWT21/TCAB1_mRNA_Telomere"/>
</dbReference>
<feature type="compositionally biased region" description="Low complexity" evidence="1">
    <location>
        <begin position="79"/>
        <end position="117"/>
    </location>
</feature>
<dbReference type="PANTHER" id="PTHR13211">
    <property type="entry name" value="TELOMERASE CAJAL BODY PROTEIN 1"/>
    <property type="match status" value="1"/>
</dbReference>
<dbReference type="Gene3D" id="2.130.10.10">
    <property type="entry name" value="YVTN repeat-like/Quinoprotein amine dehydrogenase"/>
    <property type="match status" value="1"/>
</dbReference>
<gene>
    <name evidence="2" type="ORF">CC86DRAFT_450726</name>
</gene>
<feature type="compositionally biased region" description="Basic and acidic residues" evidence="1">
    <location>
        <begin position="18"/>
        <end position="31"/>
    </location>
</feature>
<feature type="region of interest" description="Disordered" evidence="1">
    <location>
        <begin position="1"/>
        <end position="119"/>
    </location>
</feature>